<keyword evidence="8" id="KW-0408">Iron</keyword>
<dbReference type="InterPro" id="IPR013848">
    <property type="entry name" value="Methylthiotransferase_N"/>
</dbReference>
<dbReference type="Proteomes" id="UP000000656">
    <property type="component" value="Chromosome 1"/>
</dbReference>
<keyword evidence="4" id="KW-0808">Transferase</keyword>
<keyword evidence="5" id="KW-0949">S-adenosyl-L-methionine</keyword>
<dbReference type="InterPro" id="IPR005839">
    <property type="entry name" value="Methylthiotransferase"/>
</dbReference>
<gene>
    <name evidence="12" type="primary">miaB-3</name>
    <name evidence="12" type="ordered locus">LBJ_2767</name>
</gene>
<evidence type="ECO:0000256" key="6">
    <source>
        <dbReference type="ARBA" id="ARBA00022694"/>
    </source>
</evidence>
<dbReference type="PATRIC" id="fig|355276.3.peg.376"/>
<dbReference type="CDD" id="cd01335">
    <property type="entry name" value="Radical_SAM"/>
    <property type="match status" value="1"/>
</dbReference>
<dbReference type="InterPro" id="IPR023404">
    <property type="entry name" value="rSAM_horseshoe"/>
</dbReference>
<comment type="cofactor">
    <cofactor evidence="1">
        <name>[4Fe-4S] cluster</name>
        <dbReference type="ChEBI" id="CHEBI:49883"/>
    </cofactor>
</comment>
<evidence type="ECO:0000256" key="8">
    <source>
        <dbReference type="ARBA" id="ARBA00023004"/>
    </source>
</evidence>
<dbReference type="GO" id="GO:0046872">
    <property type="term" value="F:metal ion binding"/>
    <property type="evidence" value="ECO:0007669"/>
    <property type="project" value="UniProtKB-KW"/>
</dbReference>
<dbReference type="NCBIfam" id="TIGR01579">
    <property type="entry name" value="MiaB-like-C"/>
    <property type="match status" value="1"/>
</dbReference>
<dbReference type="AlphaFoldDB" id="Q04PJ5"/>
<dbReference type="SFLD" id="SFLDG01082">
    <property type="entry name" value="B12-binding_domain_containing"/>
    <property type="match status" value="1"/>
</dbReference>
<dbReference type="PANTHER" id="PTHR11918">
    <property type="entry name" value="RADICAL SAM PROTEINS"/>
    <property type="match status" value="1"/>
</dbReference>
<dbReference type="PROSITE" id="PS51449">
    <property type="entry name" value="MTTASE_N"/>
    <property type="match status" value="1"/>
</dbReference>
<evidence type="ECO:0000256" key="4">
    <source>
        <dbReference type="ARBA" id="ARBA00022679"/>
    </source>
</evidence>
<evidence type="ECO:0000259" key="10">
    <source>
        <dbReference type="PROSITE" id="PS51449"/>
    </source>
</evidence>
<evidence type="ECO:0000256" key="1">
    <source>
        <dbReference type="ARBA" id="ARBA00001966"/>
    </source>
</evidence>
<feature type="domain" description="Radical SAM core" evidence="11">
    <location>
        <begin position="143"/>
        <end position="371"/>
    </location>
</feature>
<dbReference type="InterPro" id="IPR007197">
    <property type="entry name" value="rSAM"/>
</dbReference>
<evidence type="ECO:0000256" key="3">
    <source>
        <dbReference type="ARBA" id="ARBA00022490"/>
    </source>
</evidence>
<dbReference type="Pfam" id="PF00919">
    <property type="entry name" value="UPF0004"/>
    <property type="match status" value="1"/>
</dbReference>
<accession>Q04PJ5</accession>
<dbReference type="PANTHER" id="PTHR11918:SF45">
    <property type="entry name" value="THREONYLCARBAMOYLADENOSINE TRNA METHYLTHIOTRANSFERASE"/>
    <property type="match status" value="1"/>
</dbReference>
<dbReference type="FunFam" id="3.40.50.12160:FF:000004">
    <property type="entry name" value="Threonylcarbamoyladenosine tRNA methylthiotransferase MtaB"/>
    <property type="match status" value="1"/>
</dbReference>
<keyword evidence="9" id="KW-0411">Iron-sulfur</keyword>
<evidence type="ECO:0000256" key="5">
    <source>
        <dbReference type="ARBA" id="ARBA00022691"/>
    </source>
</evidence>
<dbReference type="GO" id="GO:0051539">
    <property type="term" value="F:4 iron, 4 sulfur cluster binding"/>
    <property type="evidence" value="ECO:0007669"/>
    <property type="project" value="UniProtKB-KW"/>
</dbReference>
<dbReference type="SMART" id="SM00729">
    <property type="entry name" value="Elp3"/>
    <property type="match status" value="1"/>
</dbReference>
<dbReference type="GO" id="GO:0035598">
    <property type="term" value="F:tRNA (N(6)-L-threonylcarbamoyladenosine(37)-C(2))-methylthiotransferase activity"/>
    <property type="evidence" value="ECO:0007669"/>
    <property type="project" value="TreeGrafter"/>
</dbReference>
<dbReference type="InterPro" id="IPR038135">
    <property type="entry name" value="Methylthiotransferase_N_sf"/>
</dbReference>
<sequence length="443" mass="49777">MPSSPIAERTVLFNTLGCRLNFFESDGLFSSLSKHGFRSVEVGEHPEVVIINTCTVTNKADSKNRNTIRNAIKKFPGSQIWVTGCYAETDRESIEAIPGVAGVVGNTEKSKLPVMILEKKGLIDSNQLIQFSYDRFSYSDVLPNGHTRAYLKIQDGCNRRCSYCKIPQARGLGVSRKYQDVLDQVHFLQDHGVGEIVLTGVNLGWYRDGENKKAFNKILADILKILEYSRIRISSIEPPDVGNELVELMTHPRFTPFLHVPLQSGNAEILKKMKRTYTPETFRKRVEIAKEKIPNLFLGTDIIVGFPGETEEMFLDSVKMIQDLGFAKIHAFPFSVRRNTLAETFPDSVSKEIKKGRVHSLNSLSRKLHENYSLSVIGQVREAILEQGGTAVTDNYLKVKLSDLELKNLKIGQFLNVELLGYEAGIDKEGNFLGKVFKIKSSE</sequence>
<reference evidence="12 13" key="1">
    <citation type="journal article" date="2006" name="Proc. Natl. Acad. Sci. U.S.A.">
        <title>Genome reduction in Leptospira borgpetersenii reflects limited transmission potential.</title>
        <authorList>
            <person name="Bulach D.M."/>
            <person name="Zuerner R.L."/>
            <person name="Wilson P."/>
            <person name="Seemann T."/>
            <person name="McGrath A."/>
            <person name="Cullen P.A."/>
            <person name="Davis J."/>
            <person name="Johnson M."/>
            <person name="Kuczek E."/>
            <person name="Alt D.P."/>
            <person name="Peterson-Burch B."/>
            <person name="Coppel R.L."/>
            <person name="Rood J.I."/>
            <person name="Davies J.K."/>
            <person name="Adler B."/>
        </authorList>
    </citation>
    <scope>NUCLEOTIDE SEQUENCE [LARGE SCALE GENOMIC DNA]</scope>
    <source>
        <strain evidence="12 13">JB197</strain>
    </source>
</reference>
<evidence type="ECO:0000313" key="13">
    <source>
        <dbReference type="Proteomes" id="UP000000656"/>
    </source>
</evidence>
<dbReference type="RefSeq" id="WP_011669351.1">
    <property type="nucleotide sequence ID" value="NC_008510.1"/>
</dbReference>
<dbReference type="SFLD" id="SFLDS00029">
    <property type="entry name" value="Radical_SAM"/>
    <property type="match status" value="1"/>
</dbReference>
<dbReference type="InterPro" id="IPR006467">
    <property type="entry name" value="MiaB-like_bact"/>
</dbReference>
<keyword evidence="6" id="KW-0819">tRNA processing</keyword>
<evidence type="ECO:0000256" key="2">
    <source>
        <dbReference type="ARBA" id="ARBA00022485"/>
    </source>
</evidence>
<evidence type="ECO:0000256" key="9">
    <source>
        <dbReference type="ARBA" id="ARBA00023014"/>
    </source>
</evidence>
<dbReference type="InterPro" id="IPR006638">
    <property type="entry name" value="Elp3/MiaA/NifB-like_rSAM"/>
</dbReference>
<evidence type="ECO:0000313" key="12">
    <source>
        <dbReference type="EMBL" id="ABJ77175.1"/>
    </source>
</evidence>
<name>Q04PJ5_LEPBJ</name>
<evidence type="ECO:0000256" key="7">
    <source>
        <dbReference type="ARBA" id="ARBA00022723"/>
    </source>
</evidence>
<dbReference type="InterPro" id="IPR020612">
    <property type="entry name" value="Methylthiotransferase_CS"/>
</dbReference>
<organism evidence="12 13">
    <name type="scientific">Leptospira borgpetersenii serovar Hardjo-bovis (strain JB197)</name>
    <dbReference type="NCBI Taxonomy" id="355277"/>
    <lineage>
        <taxon>Bacteria</taxon>
        <taxon>Pseudomonadati</taxon>
        <taxon>Spirochaetota</taxon>
        <taxon>Spirochaetia</taxon>
        <taxon>Leptospirales</taxon>
        <taxon>Leptospiraceae</taxon>
        <taxon>Leptospira</taxon>
    </lineage>
</organism>
<dbReference type="NCBIfam" id="TIGR00089">
    <property type="entry name" value="MiaB/RimO family radical SAM methylthiotransferase"/>
    <property type="match status" value="1"/>
</dbReference>
<dbReference type="PROSITE" id="PS01278">
    <property type="entry name" value="MTTASE_RADICAL"/>
    <property type="match status" value="1"/>
</dbReference>
<dbReference type="Gene3D" id="3.40.50.12160">
    <property type="entry name" value="Methylthiotransferase, N-terminal domain"/>
    <property type="match status" value="1"/>
</dbReference>
<keyword evidence="2" id="KW-0004">4Fe-4S</keyword>
<dbReference type="EMBL" id="CP000350">
    <property type="protein sequence ID" value="ABJ77175.1"/>
    <property type="molecule type" value="Genomic_DNA"/>
</dbReference>
<dbReference type="InterPro" id="IPR058240">
    <property type="entry name" value="rSAM_sf"/>
</dbReference>
<keyword evidence="7" id="KW-0479">Metal-binding</keyword>
<dbReference type="KEGG" id="lbj:LBJ_2767"/>
<dbReference type="Pfam" id="PF04055">
    <property type="entry name" value="Radical_SAM"/>
    <property type="match status" value="1"/>
</dbReference>
<dbReference type="PROSITE" id="PS51918">
    <property type="entry name" value="RADICAL_SAM"/>
    <property type="match status" value="1"/>
</dbReference>
<keyword evidence="3" id="KW-0963">Cytoplasm</keyword>
<dbReference type="SUPFAM" id="SSF102114">
    <property type="entry name" value="Radical SAM enzymes"/>
    <property type="match status" value="1"/>
</dbReference>
<dbReference type="Gene3D" id="3.80.30.20">
    <property type="entry name" value="tm_1862 like domain"/>
    <property type="match status" value="1"/>
</dbReference>
<feature type="domain" description="MTTase N-terminal" evidence="10">
    <location>
        <begin position="9"/>
        <end position="121"/>
    </location>
</feature>
<protein>
    <submittedName>
        <fullName evidence="12">2-methylthioadenine synthetase</fullName>
    </submittedName>
</protein>
<dbReference type="HOGENOM" id="CLU_018697_1_0_12"/>
<evidence type="ECO:0000259" key="11">
    <source>
        <dbReference type="PROSITE" id="PS51918"/>
    </source>
</evidence>
<dbReference type="FunFam" id="3.80.30.20:FF:000010">
    <property type="entry name" value="tRNA (N(6)-L-threonylcarbamoyladenosine(37)-C(2))-methylthiotransferase MtaB"/>
    <property type="match status" value="1"/>
</dbReference>
<dbReference type="SFLD" id="SFLDG01061">
    <property type="entry name" value="methylthiotransferase"/>
    <property type="match status" value="1"/>
</dbReference>
<proteinExistence type="predicted"/>